<dbReference type="PANTHER" id="PTHR43166:SF9">
    <property type="entry name" value="GLUTAMATE_ASPARTATE IMPORT ATP-BINDING PROTEIN GLTL"/>
    <property type="match status" value="1"/>
</dbReference>
<dbReference type="PROSITE" id="PS00211">
    <property type="entry name" value="ABC_TRANSPORTER_1"/>
    <property type="match status" value="1"/>
</dbReference>
<evidence type="ECO:0000313" key="11">
    <source>
        <dbReference type="Proteomes" id="UP001595462"/>
    </source>
</evidence>
<keyword evidence="4" id="KW-1003">Cell membrane</keyword>
<evidence type="ECO:0000256" key="7">
    <source>
        <dbReference type="ARBA" id="ARBA00022970"/>
    </source>
</evidence>
<evidence type="ECO:0000256" key="4">
    <source>
        <dbReference type="ARBA" id="ARBA00022475"/>
    </source>
</evidence>
<dbReference type="InterPro" id="IPR017871">
    <property type="entry name" value="ABC_transporter-like_CS"/>
</dbReference>
<dbReference type="CDD" id="cd03262">
    <property type="entry name" value="ABC_HisP_GlnQ"/>
    <property type="match status" value="1"/>
</dbReference>
<evidence type="ECO:0000313" key="10">
    <source>
        <dbReference type="EMBL" id="MFC3105926.1"/>
    </source>
</evidence>
<dbReference type="InterPro" id="IPR030679">
    <property type="entry name" value="ABC_ATPase_HisP-typ"/>
</dbReference>
<evidence type="ECO:0000256" key="8">
    <source>
        <dbReference type="ARBA" id="ARBA00023136"/>
    </source>
</evidence>
<keyword evidence="11" id="KW-1185">Reference proteome</keyword>
<gene>
    <name evidence="10" type="primary">ehuA</name>
    <name evidence="10" type="ORF">ACFOSU_18820</name>
</gene>
<dbReference type="PANTHER" id="PTHR43166">
    <property type="entry name" value="AMINO ACID IMPORT ATP-BINDING PROTEIN"/>
    <property type="match status" value="1"/>
</dbReference>
<dbReference type="RefSeq" id="WP_380691480.1">
    <property type="nucleotide sequence ID" value="NZ_JBHRSS010000009.1"/>
</dbReference>
<dbReference type="NCBIfam" id="TIGR03005">
    <property type="entry name" value="ectoine_ehuA"/>
    <property type="match status" value="1"/>
</dbReference>
<dbReference type="SUPFAM" id="SSF52540">
    <property type="entry name" value="P-loop containing nucleoside triphosphate hydrolases"/>
    <property type="match status" value="1"/>
</dbReference>
<feature type="domain" description="ABC transporter" evidence="9">
    <location>
        <begin position="5"/>
        <end position="250"/>
    </location>
</feature>
<comment type="similarity">
    <text evidence="2">Belongs to the ABC transporter superfamily.</text>
</comment>
<dbReference type="InterPro" id="IPR003593">
    <property type="entry name" value="AAA+_ATPase"/>
</dbReference>
<dbReference type="InterPro" id="IPR014343">
    <property type="entry name" value="Ectoine_EhuA"/>
</dbReference>
<protein>
    <submittedName>
        <fullName evidence="10">Ectoine/hydroxyectoine ABC transporter ATP-binding protein EhuA</fullName>
    </submittedName>
</protein>
<evidence type="ECO:0000256" key="6">
    <source>
        <dbReference type="ARBA" id="ARBA00022840"/>
    </source>
</evidence>
<sequence length="264" mass="29939">MKPIVTFEHVTKRFGDTVVLNDFDFQITPGERVVLMGPSGSGKSTVLRILMTLEDIQAGVVHVDGEPLWHEKHGDELKPAGEKHLRRMRGNVGMLFQHFNLFPNMTVLRNIIEAPMRVLKLPRDEATRRADELLERVGLVDKREAYPNSLSGGQKQRVAIARAMAMRPKLLLFDEPTSALDPEMVGDVLQVIKDLAHEHDLTMLIVTHEMGFARDVADRVCFFCDGRILEQGPPGEIFTRPREERTRQFLRMVLQDDSVVPAQV</sequence>
<dbReference type="PIRSF" id="PIRSF039085">
    <property type="entry name" value="ABC_ATPase_HisP"/>
    <property type="match status" value="1"/>
</dbReference>
<dbReference type="SMART" id="SM00382">
    <property type="entry name" value="AAA"/>
    <property type="match status" value="1"/>
</dbReference>
<name>A0ABV7EVH6_9GAMM</name>
<accession>A0ABV7EVH6</accession>
<dbReference type="PROSITE" id="PS50893">
    <property type="entry name" value="ABC_TRANSPORTER_2"/>
    <property type="match status" value="1"/>
</dbReference>
<dbReference type="InterPro" id="IPR050086">
    <property type="entry name" value="MetN_ABC_transporter-like"/>
</dbReference>
<dbReference type="GO" id="GO:0005524">
    <property type="term" value="F:ATP binding"/>
    <property type="evidence" value="ECO:0007669"/>
    <property type="project" value="UniProtKB-KW"/>
</dbReference>
<organism evidence="10 11">
    <name type="scientific">Salinisphaera aquimarina</name>
    <dbReference type="NCBI Taxonomy" id="2094031"/>
    <lineage>
        <taxon>Bacteria</taxon>
        <taxon>Pseudomonadati</taxon>
        <taxon>Pseudomonadota</taxon>
        <taxon>Gammaproteobacteria</taxon>
        <taxon>Salinisphaerales</taxon>
        <taxon>Salinisphaeraceae</taxon>
        <taxon>Salinisphaera</taxon>
    </lineage>
</organism>
<keyword evidence="8" id="KW-0472">Membrane</keyword>
<dbReference type="Pfam" id="PF00005">
    <property type="entry name" value="ABC_tran"/>
    <property type="match status" value="1"/>
</dbReference>
<dbReference type="Gene3D" id="3.40.50.300">
    <property type="entry name" value="P-loop containing nucleotide triphosphate hydrolases"/>
    <property type="match status" value="1"/>
</dbReference>
<comment type="caution">
    <text evidence="10">The sequence shown here is derived from an EMBL/GenBank/DDBJ whole genome shotgun (WGS) entry which is preliminary data.</text>
</comment>
<evidence type="ECO:0000256" key="3">
    <source>
        <dbReference type="ARBA" id="ARBA00022448"/>
    </source>
</evidence>
<comment type="subcellular location">
    <subcellularLocation>
        <location evidence="1">Cell inner membrane</location>
        <topology evidence="1">Peripheral membrane protein</topology>
    </subcellularLocation>
</comment>
<dbReference type="EMBL" id="JBHRSS010000009">
    <property type="protein sequence ID" value="MFC3105926.1"/>
    <property type="molecule type" value="Genomic_DNA"/>
</dbReference>
<evidence type="ECO:0000259" key="9">
    <source>
        <dbReference type="PROSITE" id="PS50893"/>
    </source>
</evidence>
<evidence type="ECO:0000256" key="2">
    <source>
        <dbReference type="ARBA" id="ARBA00005417"/>
    </source>
</evidence>
<keyword evidence="7" id="KW-0029">Amino-acid transport</keyword>
<proteinExistence type="inferred from homology"/>
<keyword evidence="5" id="KW-0547">Nucleotide-binding</keyword>
<evidence type="ECO:0000256" key="5">
    <source>
        <dbReference type="ARBA" id="ARBA00022741"/>
    </source>
</evidence>
<keyword evidence="6 10" id="KW-0067">ATP-binding</keyword>
<dbReference type="InterPro" id="IPR003439">
    <property type="entry name" value="ABC_transporter-like_ATP-bd"/>
</dbReference>
<evidence type="ECO:0000256" key="1">
    <source>
        <dbReference type="ARBA" id="ARBA00004417"/>
    </source>
</evidence>
<dbReference type="InterPro" id="IPR027417">
    <property type="entry name" value="P-loop_NTPase"/>
</dbReference>
<reference evidence="11" key="1">
    <citation type="journal article" date="2019" name="Int. J. Syst. Evol. Microbiol.">
        <title>The Global Catalogue of Microorganisms (GCM) 10K type strain sequencing project: providing services to taxonomists for standard genome sequencing and annotation.</title>
        <authorList>
            <consortium name="The Broad Institute Genomics Platform"/>
            <consortium name="The Broad Institute Genome Sequencing Center for Infectious Disease"/>
            <person name="Wu L."/>
            <person name="Ma J."/>
        </authorList>
    </citation>
    <scope>NUCLEOTIDE SEQUENCE [LARGE SCALE GENOMIC DNA]</scope>
    <source>
        <strain evidence="11">KCTC 52640</strain>
    </source>
</reference>
<keyword evidence="3" id="KW-0813">Transport</keyword>
<dbReference type="Proteomes" id="UP001595462">
    <property type="component" value="Unassembled WGS sequence"/>
</dbReference>